<feature type="transmembrane region" description="Helical" evidence="1">
    <location>
        <begin position="30"/>
        <end position="48"/>
    </location>
</feature>
<organism evidence="2 3">
    <name type="scientific">Companilactobacillus versmoldensis DSM 14857 = KCTC 3814</name>
    <dbReference type="NCBI Taxonomy" id="1423815"/>
    <lineage>
        <taxon>Bacteria</taxon>
        <taxon>Bacillati</taxon>
        <taxon>Bacillota</taxon>
        <taxon>Bacilli</taxon>
        <taxon>Lactobacillales</taxon>
        <taxon>Lactobacillaceae</taxon>
        <taxon>Companilactobacillus</taxon>
    </lineage>
</organism>
<dbReference type="Proteomes" id="UP000051647">
    <property type="component" value="Unassembled WGS sequence"/>
</dbReference>
<gene>
    <name evidence="2" type="ORF">FC27_GL001357</name>
</gene>
<dbReference type="RefSeq" id="WP_010623768.1">
    <property type="nucleotide sequence ID" value="NZ_AZFA01000003.1"/>
</dbReference>
<accession>A0A0R1SEK7</accession>
<keyword evidence="1" id="KW-0812">Transmembrane</keyword>
<evidence type="ECO:0000256" key="1">
    <source>
        <dbReference type="SAM" id="Phobius"/>
    </source>
</evidence>
<keyword evidence="3" id="KW-1185">Reference proteome</keyword>
<keyword evidence="1" id="KW-0472">Membrane</keyword>
<proteinExistence type="predicted"/>
<name>A0A0R1SEK7_9LACO</name>
<dbReference type="AlphaFoldDB" id="A0A0R1SEK7"/>
<evidence type="ECO:0000313" key="3">
    <source>
        <dbReference type="Proteomes" id="UP000051647"/>
    </source>
</evidence>
<protein>
    <submittedName>
        <fullName evidence="2">Uncharacterized protein</fullName>
    </submittedName>
</protein>
<dbReference type="eggNOG" id="ENOG5030AYD">
    <property type="taxonomic scope" value="Bacteria"/>
</dbReference>
<dbReference type="EMBL" id="AZFA01000003">
    <property type="protein sequence ID" value="KRL67821.1"/>
    <property type="molecule type" value="Genomic_DNA"/>
</dbReference>
<sequence>MVLTVLFGELLAILIIVALIQIIKIRWVHYAMYILILASLAPVIFYAINPVQFQFTGSFPFVEKVDTVKADLDDRKPQVSVEDFKQNQSDYDYVTYTELSQNNSLYRGHLIDQWGKVKKVIANDKVGRQIIMDLNESNQSDLVVVDYHLSDLAKGITNIKENDRIKVYGEGHSLDKTGHYPVIDAHFIEYE</sequence>
<dbReference type="PATRIC" id="fig|1423815.3.peg.1391"/>
<dbReference type="OrthoDB" id="2289125at2"/>
<dbReference type="STRING" id="1423815.FC27_GL001357"/>
<evidence type="ECO:0000313" key="2">
    <source>
        <dbReference type="EMBL" id="KRL67821.1"/>
    </source>
</evidence>
<feature type="transmembrane region" description="Helical" evidence="1">
    <location>
        <begin position="6"/>
        <end position="23"/>
    </location>
</feature>
<comment type="caution">
    <text evidence="2">The sequence shown here is derived from an EMBL/GenBank/DDBJ whole genome shotgun (WGS) entry which is preliminary data.</text>
</comment>
<reference evidence="2 3" key="1">
    <citation type="journal article" date="2015" name="Genome Announc.">
        <title>Expanding the biotechnology potential of lactobacilli through comparative genomics of 213 strains and associated genera.</title>
        <authorList>
            <person name="Sun Z."/>
            <person name="Harris H.M."/>
            <person name="McCann A."/>
            <person name="Guo C."/>
            <person name="Argimon S."/>
            <person name="Zhang W."/>
            <person name="Yang X."/>
            <person name="Jeffery I.B."/>
            <person name="Cooney J.C."/>
            <person name="Kagawa T.F."/>
            <person name="Liu W."/>
            <person name="Song Y."/>
            <person name="Salvetti E."/>
            <person name="Wrobel A."/>
            <person name="Rasinkangas P."/>
            <person name="Parkhill J."/>
            <person name="Rea M.C."/>
            <person name="O'Sullivan O."/>
            <person name="Ritari J."/>
            <person name="Douillard F.P."/>
            <person name="Paul Ross R."/>
            <person name="Yang R."/>
            <person name="Briner A.E."/>
            <person name="Felis G.E."/>
            <person name="de Vos W.M."/>
            <person name="Barrangou R."/>
            <person name="Klaenhammer T.R."/>
            <person name="Caufield P.W."/>
            <person name="Cui Y."/>
            <person name="Zhang H."/>
            <person name="O'Toole P.W."/>
        </authorList>
    </citation>
    <scope>NUCLEOTIDE SEQUENCE [LARGE SCALE GENOMIC DNA]</scope>
    <source>
        <strain evidence="2 3">DSM 14857</strain>
    </source>
</reference>
<keyword evidence="1" id="KW-1133">Transmembrane helix</keyword>